<evidence type="ECO:0000256" key="3">
    <source>
        <dbReference type="ARBA" id="ARBA00011738"/>
    </source>
</evidence>
<proteinExistence type="inferred from homology"/>
<dbReference type="FunFam" id="2.30.22.10:FF:000001">
    <property type="entry name" value="Protein GrpE"/>
    <property type="match status" value="1"/>
</dbReference>
<dbReference type="InterPro" id="IPR013805">
    <property type="entry name" value="GrpE_CC"/>
</dbReference>
<keyword evidence="5 8" id="KW-0346">Stress response</keyword>
<sequence length="185" mass="21124">MSDKTEQSKPEEEIENPLTDEIEMEEEKAPEVDELEKAKAEALEYKNKYLRAYADFENSKRLMQKDKNAAVAYSNEKFATDILGVLDSFEQAINTINAVEVDEESEVLTKIKEGVDLTFQQLKKVLEKNHITEINCEGELDPNLHQAIMQVESDEHESGHIVSVMQKGYMIKDRVLRSPMVSTAK</sequence>
<dbReference type="GO" id="GO:0000774">
    <property type="term" value="F:adenyl-nucleotide exchange factor activity"/>
    <property type="evidence" value="ECO:0007669"/>
    <property type="project" value="InterPro"/>
</dbReference>
<dbReference type="GO" id="GO:0006457">
    <property type="term" value="P:protein folding"/>
    <property type="evidence" value="ECO:0007669"/>
    <property type="project" value="InterPro"/>
</dbReference>
<dbReference type="PANTHER" id="PTHR21237:SF23">
    <property type="entry name" value="GRPE PROTEIN HOMOLOG, MITOCHONDRIAL"/>
    <property type="match status" value="1"/>
</dbReference>
<dbReference type="PANTHER" id="PTHR21237">
    <property type="entry name" value="GRPE PROTEIN"/>
    <property type="match status" value="1"/>
</dbReference>
<dbReference type="PRINTS" id="PR00773">
    <property type="entry name" value="GRPEPROTEIN"/>
</dbReference>
<evidence type="ECO:0000256" key="1">
    <source>
        <dbReference type="ARBA" id="ARBA00004496"/>
    </source>
</evidence>
<keyword evidence="6" id="KW-0143">Chaperone</keyword>
<gene>
    <name evidence="8" type="ORF">MNB_SV-15-1241</name>
</gene>
<feature type="region of interest" description="Disordered" evidence="7">
    <location>
        <begin position="1"/>
        <end position="33"/>
    </location>
</feature>
<organism evidence="8">
    <name type="scientific">hydrothermal vent metagenome</name>
    <dbReference type="NCBI Taxonomy" id="652676"/>
    <lineage>
        <taxon>unclassified sequences</taxon>
        <taxon>metagenomes</taxon>
        <taxon>ecological metagenomes</taxon>
    </lineage>
</organism>
<comment type="similarity">
    <text evidence="2">Belongs to the GrpE family.</text>
</comment>
<dbReference type="InterPro" id="IPR000740">
    <property type="entry name" value="GrpE"/>
</dbReference>
<evidence type="ECO:0000256" key="5">
    <source>
        <dbReference type="ARBA" id="ARBA00023016"/>
    </source>
</evidence>
<dbReference type="InterPro" id="IPR009012">
    <property type="entry name" value="GrpE_head"/>
</dbReference>
<reference evidence="8" key="1">
    <citation type="submission" date="2016-10" db="EMBL/GenBank/DDBJ databases">
        <authorList>
            <person name="de Groot N.N."/>
        </authorList>
    </citation>
    <scope>NUCLEOTIDE SEQUENCE</scope>
</reference>
<dbReference type="Gene3D" id="2.30.22.10">
    <property type="entry name" value="Head domain of nucleotide exchange factor GrpE"/>
    <property type="match status" value="1"/>
</dbReference>
<dbReference type="GO" id="GO:0051082">
    <property type="term" value="F:unfolded protein binding"/>
    <property type="evidence" value="ECO:0007669"/>
    <property type="project" value="TreeGrafter"/>
</dbReference>
<dbReference type="NCBIfam" id="NF010738">
    <property type="entry name" value="PRK14140.1"/>
    <property type="match status" value="1"/>
</dbReference>
<evidence type="ECO:0000256" key="7">
    <source>
        <dbReference type="SAM" id="MobiDB-lite"/>
    </source>
</evidence>
<dbReference type="CDD" id="cd00446">
    <property type="entry name" value="GrpE"/>
    <property type="match status" value="1"/>
</dbReference>
<protein>
    <submittedName>
        <fullName evidence="8">Heat shock protein GrpE</fullName>
    </submittedName>
</protein>
<dbReference type="GO" id="GO:0042803">
    <property type="term" value="F:protein homodimerization activity"/>
    <property type="evidence" value="ECO:0007669"/>
    <property type="project" value="InterPro"/>
</dbReference>
<dbReference type="Pfam" id="PF01025">
    <property type="entry name" value="GrpE"/>
    <property type="match status" value="1"/>
</dbReference>
<dbReference type="AlphaFoldDB" id="A0A1W1ELE8"/>
<feature type="compositionally biased region" description="Basic and acidic residues" evidence="7">
    <location>
        <begin position="1"/>
        <end position="11"/>
    </location>
</feature>
<keyword evidence="4" id="KW-0963">Cytoplasm</keyword>
<name>A0A1W1ELE8_9ZZZZ</name>
<dbReference type="SUPFAM" id="SSF58014">
    <property type="entry name" value="Coiled-coil domain of nucleotide exchange factor GrpE"/>
    <property type="match status" value="1"/>
</dbReference>
<comment type="subcellular location">
    <subcellularLocation>
        <location evidence="1">Cytoplasm</location>
    </subcellularLocation>
</comment>
<evidence type="ECO:0000256" key="6">
    <source>
        <dbReference type="ARBA" id="ARBA00023186"/>
    </source>
</evidence>
<evidence type="ECO:0000313" key="8">
    <source>
        <dbReference type="EMBL" id="SHO81695.1"/>
    </source>
</evidence>
<dbReference type="EMBL" id="FRYL01000045">
    <property type="protein sequence ID" value="SHO81695.1"/>
    <property type="molecule type" value="Genomic_DNA"/>
</dbReference>
<dbReference type="GO" id="GO:0005829">
    <property type="term" value="C:cytosol"/>
    <property type="evidence" value="ECO:0007669"/>
    <property type="project" value="TreeGrafter"/>
</dbReference>
<evidence type="ECO:0000256" key="4">
    <source>
        <dbReference type="ARBA" id="ARBA00022490"/>
    </source>
</evidence>
<comment type="subunit">
    <text evidence="3">Homodimer.</text>
</comment>
<evidence type="ECO:0000256" key="2">
    <source>
        <dbReference type="ARBA" id="ARBA00009054"/>
    </source>
</evidence>
<dbReference type="HAMAP" id="MF_01151">
    <property type="entry name" value="GrpE"/>
    <property type="match status" value="1"/>
</dbReference>
<feature type="compositionally biased region" description="Acidic residues" evidence="7">
    <location>
        <begin position="12"/>
        <end position="26"/>
    </location>
</feature>
<accession>A0A1W1ELE8</accession>
<dbReference type="SUPFAM" id="SSF51064">
    <property type="entry name" value="Head domain of nucleotide exchange factor GrpE"/>
    <property type="match status" value="1"/>
</dbReference>
<dbReference type="GO" id="GO:0051087">
    <property type="term" value="F:protein-folding chaperone binding"/>
    <property type="evidence" value="ECO:0007669"/>
    <property type="project" value="InterPro"/>
</dbReference>
<dbReference type="Gene3D" id="3.90.20.20">
    <property type="match status" value="1"/>
</dbReference>